<gene>
    <name evidence="1" type="ORF">GBAR_LOCUS25033</name>
</gene>
<comment type="caution">
    <text evidence="1">The sequence shown here is derived from an EMBL/GenBank/DDBJ whole genome shotgun (WGS) entry which is preliminary data.</text>
</comment>
<protein>
    <submittedName>
        <fullName evidence="1">Uncharacterized protein</fullName>
    </submittedName>
</protein>
<dbReference type="AlphaFoldDB" id="A0AA35XAD3"/>
<dbReference type="Proteomes" id="UP001174909">
    <property type="component" value="Unassembled WGS sequence"/>
</dbReference>
<keyword evidence="2" id="KW-1185">Reference proteome</keyword>
<reference evidence="1" key="1">
    <citation type="submission" date="2023-03" db="EMBL/GenBank/DDBJ databases">
        <authorList>
            <person name="Steffen K."/>
            <person name="Cardenas P."/>
        </authorList>
    </citation>
    <scope>NUCLEOTIDE SEQUENCE</scope>
</reference>
<name>A0AA35XAD3_GEOBA</name>
<sequence>MSSSLRFTSRRLQNGCCFQPKNAWRCSQSPSRTLPTSASSRSLVWRLRLRATTEQSSLFEVSGPDLTLSSSLKWRSCGVTSHRIST</sequence>
<accession>A0AA35XAD3</accession>
<organism evidence="1 2">
    <name type="scientific">Geodia barretti</name>
    <name type="common">Barrett's horny sponge</name>
    <dbReference type="NCBI Taxonomy" id="519541"/>
    <lineage>
        <taxon>Eukaryota</taxon>
        <taxon>Metazoa</taxon>
        <taxon>Porifera</taxon>
        <taxon>Demospongiae</taxon>
        <taxon>Heteroscleromorpha</taxon>
        <taxon>Tetractinellida</taxon>
        <taxon>Astrophorina</taxon>
        <taxon>Geodiidae</taxon>
        <taxon>Geodia</taxon>
    </lineage>
</organism>
<evidence type="ECO:0000313" key="1">
    <source>
        <dbReference type="EMBL" id="CAI8045221.1"/>
    </source>
</evidence>
<dbReference type="EMBL" id="CASHTH010003459">
    <property type="protein sequence ID" value="CAI8045221.1"/>
    <property type="molecule type" value="Genomic_DNA"/>
</dbReference>
<proteinExistence type="predicted"/>
<evidence type="ECO:0000313" key="2">
    <source>
        <dbReference type="Proteomes" id="UP001174909"/>
    </source>
</evidence>